<proteinExistence type="predicted"/>
<comment type="caution">
    <text evidence="1">The sequence shown here is derived from an EMBL/GenBank/DDBJ whole genome shotgun (WGS) entry which is preliminary data.</text>
</comment>
<evidence type="ECO:0000313" key="1">
    <source>
        <dbReference type="EMBL" id="KAI9902209.1"/>
    </source>
</evidence>
<accession>A0ACC0V914</accession>
<protein>
    <submittedName>
        <fullName evidence="1">Uncharacterized protein</fullName>
    </submittedName>
</protein>
<organism evidence="1 2">
    <name type="scientific">Trichothecium roseum</name>
    <dbReference type="NCBI Taxonomy" id="47278"/>
    <lineage>
        <taxon>Eukaryota</taxon>
        <taxon>Fungi</taxon>
        <taxon>Dikarya</taxon>
        <taxon>Ascomycota</taxon>
        <taxon>Pezizomycotina</taxon>
        <taxon>Sordariomycetes</taxon>
        <taxon>Hypocreomycetidae</taxon>
        <taxon>Hypocreales</taxon>
        <taxon>Hypocreales incertae sedis</taxon>
        <taxon>Trichothecium</taxon>
    </lineage>
</organism>
<name>A0ACC0V914_9HYPO</name>
<dbReference type="EMBL" id="CM047942">
    <property type="protein sequence ID" value="KAI9902209.1"/>
    <property type="molecule type" value="Genomic_DNA"/>
</dbReference>
<reference evidence="1" key="1">
    <citation type="submission" date="2022-10" db="EMBL/GenBank/DDBJ databases">
        <title>Complete Genome of Trichothecium roseum strain YXFP-22015, a Plant Pathogen Isolated from Citrus.</title>
        <authorList>
            <person name="Wang Y."/>
            <person name="Zhu L."/>
        </authorList>
    </citation>
    <scope>NUCLEOTIDE SEQUENCE</scope>
    <source>
        <strain evidence="1">YXFP-22015</strain>
    </source>
</reference>
<keyword evidence="2" id="KW-1185">Reference proteome</keyword>
<sequence>MKIPYAEELEVATAVLQVTAKLSQHVLSLQKLRNKGTVQKEDLSIVTVADFAIQGILSTTFSKAFPEDGLVGEESASQLRSDLILLENVYELVRMVDGDDDEEGLFTNVDKNVSVPGSREEMCNLIDKCGASVPNTKGRTWVFDPIDGTKTYVRGELYAINVALLVDGKQVLGAVACPNLPVDAKTPLSNADIGTPGSIIYAIKDHGAFVRPLEGGAEPRKLEQHSSSLPLSDVQFVTCATLNDSALDGVHEAIAEKLEVTFPGCDLLPWVTRWVALALGLGNTTVWVYRNRDRRAKVWDHAGAMLLFEETGGKITDINGDAIDLAVGRKMSFNRGFIAAPGDLHAKVLATVHQVLKEMGHQEYLQ</sequence>
<dbReference type="Proteomes" id="UP001163324">
    <property type="component" value="Chromosome 3"/>
</dbReference>
<evidence type="ECO:0000313" key="2">
    <source>
        <dbReference type="Proteomes" id="UP001163324"/>
    </source>
</evidence>
<gene>
    <name evidence="1" type="ORF">N3K66_004026</name>
</gene>